<dbReference type="Gene3D" id="3.40.30.10">
    <property type="entry name" value="Glutaredoxin"/>
    <property type="match status" value="1"/>
</dbReference>
<dbReference type="SUPFAM" id="SSF47616">
    <property type="entry name" value="GST C-terminal domain-like"/>
    <property type="match status" value="1"/>
</dbReference>
<protein>
    <recommendedName>
        <fullName evidence="5">Glutathione s-transferase</fullName>
    </recommendedName>
</protein>
<dbReference type="SFLD" id="SFLDS00019">
    <property type="entry name" value="Glutathione_Transferase_(cytos"/>
    <property type="match status" value="1"/>
</dbReference>
<reference evidence="3" key="1">
    <citation type="journal article" date="2020" name="Fungal Divers.">
        <title>Resolving the Mortierellaceae phylogeny through synthesis of multi-gene phylogenetics and phylogenomics.</title>
        <authorList>
            <person name="Vandepol N."/>
            <person name="Liber J."/>
            <person name="Desiro A."/>
            <person name="Na H."/>
            <person name="Kennedy M."/>
            <person name="Barry K."/>
            <person name="Grigoriev I.V."/>
            <person name="Miller A.N."/>
            <person name="O'Donnell K."/>
            <person name="Stajich J.E."/>
            <person name="Bonito G."/>
        </authorList>
    </citation>
    <scope>NUCLEOTIDE SEQUENCE</scope>
    <source>
        <strain evidence="3">NRRL 2769</strain>
    </source>
</reference>
<dbReference type="AlphaFoldDB" id="A0A9P6MVR2"/>
<proteinExistence type="predicted"/>
<name>A0A9P6MVR2_9FUNG</name>
<dbReference type="GO" id="GO:0006749">
    <property type="term" value="P:glutathione metabolic process"/>
    <property type="evidence" value="ECO:0007669"/>
    <property type="project" value="TreeGrafter"/>
</dbReference>
<evidence type="ECO:0008006" key="5">
    <source>
        <dbReference type="Google" id="ProtNLM"/>
    </source>
</evidence>
<gene>
    <name evidence="3" type="ORF">BGZ80_010526</name>
</gene>
<sequence>MVHPFFDPAQAAAFNELALKRDSTFELKYFGFHGLALTSRIILVVSGAKFTNVIPTDWAAEKTLTPFGVVPLLKEISVDGKITINVAESDAIDRYLAKKFGMAGDNAFEETVINSYLNNSIGMILQIYLKVFAVRDPALKAEAKEQLSNGPIPTWIKFFEQHLSDNGSNGHLVGNKITLPDIKTAHLVDIINVVKEGTITEESHPSLMKVKTTLDSIPALKAWRATDEYKAFSEFNLQHLGFA</sequence>
<dbReference type="EMBL" id="JAAAID010000741">
    <property type="protein sequence ID" value="KAG0014296.1"/>
    <property type="molecule type" value="Genomic_DNA"/>
</dbReference>
<dbReference type="OrthoDB" id="414243at2759"/>
<dbReference type="SUPFAM" id="SSF52833">
    <property type="entry name" value="Thioredoxin-like"/>
    <property type="match status" value="1"/>
</dbReference>
<dbReference type="InterPro" id="IPR036249">
    <property type="entry name" value="Thioredoxin-like_sf"/>
</dbReference>
<dbReference type="InterPro" id="IPR040079">
    <property type="entry name" value="Glutathione_S-Trfase"/>
</dbReference>
<evidence type="ECO:0000313" key="3">
    <source>
        <dbReference type="EMBL" id="KAG0014296.1"/>
    </source>
</evidence>
<accession>A0A9P6MVR2</accession>
<dbReference type="PROSITE" id="PS50405">
    <property type="entry name" value="GST_CTER"/>
    <property type="match status" value="1"/>
</dbReference>
<feature type="domain" description="GST C-terminal" evidence="2">
    <location>
        <begin position="106"/>
        <end position="232"/>
    </location>
</feature>
<dbReference type="Proteomes" id="UP000703661">
    <property type="component" value="Unassembled WGS sequence"/>
</dbReference>
<dbReference type="PANTHER" id="PTHR11571:SF150">
    <property type="entry name" value="GLUTATHIONE S-TRANSFERASE"/>
    <property type="match status" value="1"/>
</dbReference>
<dbReference type="InterPro" id="IPR050213">
    <property type="entry name" value="GST_superfamily"/>
</dbReference>
<evidence type="ECO:0000313" key="4">
    <source>
        <dbReference type="Proteomes" id="UP000703661"/>
    </source>
</evidence>
<evidence type="ECO:0000259" key="2">
    <source>
        <dbReference type="PROSITE" id="PS50405"/>
    </source>
</evidence>
<dbReference type="PANTHER" id="PTHR11571">
    <property type="entry name" value="GLUTATHIONE S-TRANSFERASE"/>
    <property type="match status" value="1"/>
</dbReference>
<feature type="domain" description="GST N-terminal" evidence="1">
    <location>
        <begin position="23"/>
        <end position="104"/>
    </location>
</feature>
<dbReference type="Pfam" id="PF14497">
    <property type="entry name" value="GST_C_3"/>
    <property type="match status" value="1"/>
</dbReference>
<dbReference type="GO" id="GO:0004364">
    <property type="term" value="F:glutathione transferase activity"/>
    <property type="evidence" value="ECO:0007669"/>
    <property type="project" value="TreeGrafter"/>
</dbReference>
<dbReference type="PROSITE" id="PS50404">
    <property type="entry name" value="GST_NTER"/>
    <property type="match status" value="1"/>
</dbReference>
<keyword evidence="4" id="KW-1185">Reference proteome</keyword>
<evidence type="ECO:0000259" key="1">
    <source>
        <dbReference type="PROSITE" id="PS50404"/>
    </source>
</evidence>
<dbReference type="InterPro" id="IPR004045">
    <property type="entry name" value="Glutathione_S-Trfase_N"/>
</dbReference>
<dbReference type="Gene3D" id="1.20.1050.10">
    <property type="match status" value="1"/>
</dbReference>
<organism evidence="3 4">
    <name type="scientific">Entomortierella chlamydospora</name>
    <dbReference type="NCBI Taxonomy" id="101097"/>
    <lineage>
        <taxon>Eukaryota</taxon>
        <taxon>Fungi</taxon>
        <taxon>Fungi incertae sedis</taxon>
        <taxon>Mucoromycota</taxon>
        <taxon>Mortierellomycotina</taxon>
        <taxon>Mortierellomycetes</taxon>
        <taxon>Mortierellales</taxon>
        <taxon>Mortierellaceae</taxon>
        <taxon>Entomortierella</taxon>
    </lineage>
</organism>
<comment type="caution">
    <text evidence="3">The sequence shown here is derived from an EMBL/GenBank/DDBJ whole genome shotgun (WGS) entry which is preliminary data.</text>
</comment>
<dbReference type="InterPro" id="IPR004046">
    <property type="entry name" value="GST_C"/>
</dbReference>
<dbReference type="InterPro" id="IPR010987">
    <property type="entry name" value="Glutathione-S-Trfase_C-like"/>
</dbReference>
<dbReference type="InterPro" id="IPR036282">
    <property type="entry name" value="Glutathione-S-Trfase_C_sf"/>
</dbReference>